<comment type="caution">
    <text evidence="1">The sequence shown here is derived from an EMBL/GenBank/DDBJ whole genome shotgun (WGS) entry which is preliminary data.</text>
</comment>
<evidence type="ECO:0000313" key="1">
    <source>
        <dbReference type="EMBL" id="KAF1084044.1"/>
    </source>
</evidence>
<dbReference type="Pfam" id="PF12675">
    <property type="entry name" value="DUF3795"/>
    <property type="match status" value="1"/>
</dbReference>
<sequence length="148" mass="17266">MEYSDVLKHLSPCGLDCVRCADYEQGEIKQLSSRLIQLLGNYKPVAKMKTEKQPIFNDYPQFNEILKSFANGICSGCRGENVQCPITTCAAKTCHKDKSVDFCFQCAEYPCDKQFTGRLRDRWRYINDRMKEIGVVEYYYEQVKLPRY</sequence>
<proteinExistence type="predicted"/>
<keyword evidence="2" id="KW-1185">Reference proteome</keyword>
<reference evidence="1" key="1">
    <citation type="submission" date="2016-02" db="EMBL/GenBank/DDBJ databases">
        <title>Draft Genome Sequence of Sporotomaculum syntrophicum Strain FB, a Syntrophic Benzoate Degrader.</title>
        <authorList>
            <person name="Nobu M.K."/>
            <person name="Narihiro T."/>
            <person name="Qiu Y.-L."/>
            <person name="Ohashi A."/>
            <person name="Liu W.-T."/>
            <person name="Yuji S."/>
        </authorList>
    </citation>
    <scope>NUCLEOTIDE SEQUENCE</scope>
    <source>
        <strain evidence="1">FB</strain>
    </source>
</reference>
<evidence type="ECO:0008006" key="3">
    <source>
        <dbReference type="Google" id="ProtNLM"/>
    </source>
</evidence>
<evidence type="ECO:0000313" key="2">
    <source>
        <dbReference type="Proteomes" id="UP000798488"/>
    </source>
</evidence>
<dbReference type="Proteomes" id="UP000798488">
    <property type="component" value="Unassembled WGS sequence"/>
</dbReference>
<dbReference type="OrthoDB" id="5419848at2"/>
<accession>A0A9D3AXS7</accession>
<name>A0A9D3AXS7_9FIRM</name>
<dbReference type="InterPro" id="IPR024227">
    <property type="entry name" value="DUF3795"/>
</dbReference>
<dbReference type="EMBL" id="LSRS01000008">
    <property type="protein sequence ID" value="KAF1084044.1"/>
    <property type="molecule type" value="Genomic_DNA"/>
</dbReference>
<dbReference type="AlphaFoldDB" id="A0A9D3AXS7"/>
<protein>
    <recommendedName>
        <fullName evidence="3">DUF3795 domain-containing protein</fullName>
    </recommendedName>
</protein>
<dbReference type="RefSeq" id="WP_161823209.1">
    <property type="nucleotide sequence ID" value="NZ_LSRS01000008.1"/>
</dbReference>
<organism evidence="1 2">
    <name type="scientific">Sporotomaculum syntrophicum</name>
    <dbReference type="NCBI Taxonomy" id="182264"/>
    <lineage>
        <taxon>Bacteria</taxon>
        <taxon>Bacillati</taxon>
        <taxon>Bacillota</taxon>
        <taxon>Clostridia</taxon>
        <taxon>Eubacteriales</taxon>
        <taxon>Desulfallaceae</taxon>
        <taxon>Sporotomaculum</taxon>
    </lineage>
</organism>
<gene>
    <name evidence="1" type="ORF">SPSYN_02956</name>
</gene>